<dbReference type="EnsemblMetazoa" id="Aqu2.1.40764_001">
    <property type="protein sequence ID" value="Aqu2.1.40764_001"/>
    <property type="gene ID" value="Aqu2.1.40764"/>
</dbReference>
<dbReference type="AlphaFoldDB" id="A0A1X7VLJ4"/>
<sequence>MDAAAFKDPEPPSYTEAQSCPSVQPIIELKPDSEWTSPPLITATAPPMPIAPSMPTTLPMPTVPPLSPAPPMAPGQIPVDLNMLVTPEQLDVLFHVAR</sequence>
<evidence type="ECO:0000313" key="2">
    <source>
        <dbReference type="EnsemblMetazoa" id="Aqu2.1.40764_001"/>
    </source>
</evidence>
<organism evidence="2">
    <name type="scientific">Amphimedon queenslandica</name>
    <name type="common">Sponge</name>
    <dbReference type="NCBI Taxonomy" id="400682"/>
    <lineage>
        <taxon>Eukaryota</taxon>
        <taxon>Metazoa</taxon>
        <taxon>Porifera</taxon>
        <taxon>Demospongiae</taxon>
        <taxon>Heteroscleromorpha</taxon>
        <taxon>Haplosclerida</taxon>
        <taxon>Niphatidae</taxon>
        <taxon>Amphimedon</taxon>
    </lineage>
</organism>
<dbReference type="InParanoid" id="A0A1X7VLJ4"/>
<accession>A0A1X7VLJ4</accession>
<name>A0A1X7VLJ4_AMPQE</name>
<feature type="region of interest" description="Disordered" evidence="1">
    <location>
        <begin position="1"/>
        <end position="71"/>
    </location>
</feature>
<reference evidence="2" key="1">
    <citation type="submission" date="2017-05" db="UniProtKB">
        <authorList>
            <consortium name="EnsemblMetazoa"/>
        </authorList>
    </citation>
    <scope>IDENTIFICATION</scope>
</reference>
<feature type="compositionally biased region" description="Pro residues" evidence="1">
    <location>
        <begin position="61"/>
        <end position="71"/>
    </location>
</feature>
<protein>
    <submittedName>
        <fullName evidence="2">Uncharacterized protein</fullName>
    </submittedName>
</protein>
<feature type="compositionally biased region" description="Basic and acidic residues" evidence="1">
    <location>
        <begin position="1"/>
        <end position="10"/>
    </location>
</feature>
<evidence type="ECO:0000256" key="1">
    <source>
        <dbReference type="SAM" id="MobiDB-lite"/>
    </source>
</evidence>
<proteinExistence type="predicted"/>